<organism evidence="1 2">
    <name type="scientific">Rhizobium herbae</name>
    <dbReference type="NCBI Taxonomy" id="508661"/>
    <lineage>
        <taxon>Bacteria</taxon>
        <taxon>Pseudomonadati</taxon>
        <taxon>Pseudomonadota</taxon>
        <taxon>Alphaproteobacteria</taxon>
        <taxon>Hyphomicrobiales</taxon>
        <taxon>Rhizobiaceae</taxon>
        <taxon>Rhizobium/Agrobacterium group</taxon>
        <taxon>Rhizobium</taxon>
    </lineage>
</organism>
<name>A0ABS4EVX5_9HYPH</name>
<keyword evidence="2" id="KW-1185">Reference proteome</keyword>
<proteinExistence type="predicted"/>
<evidence type="ECO:0000313" key="1">
    <source>
        <dbReference type="EMBL" id="MBP1862105.1"/>
    </source>
</evidence>
<reference evidence="1 2" key="1">
    <citation type="submission" date="2021-03" db="EMBL/GenBank/DDBJ databases">
        <title>Genomic Encyclopedia of Type Strains, Phase IV (KMG-IV): sequencing the most valuable type-strain genomes for metagenomic binning, comparative biology and taxonomic classification.</title>
        <authorList>
            <person name="Goeker M."/>
        </authorList>
    </citation>
    <scope>NUCLEOTIDE SEQUENCE [LARGE SCALE GENOMIC DNA]</scope>
    <source>
        <strain evidence="1 2">DSM 26427</strain>
    </source>
</reference>
<gene>
    <name evidence="1" type="ORF">J2Z75_005636</name>
</gene>
<evidence type="ECO:0000313" key="2">
    <source>
        <dbReference type="Proteomes" id="UP000823786"/>
    </source>
</evidence>
<protein>
    <submittedName>
        <fullName evidence="1">Uncharacterized protein</fullName>
    </submittedName>
</protein>
<dbReference type="RefSeq" id="WP_209857041.1">
    <property type="nucleotide sequence ID" value="NZ_JAGGJV010000013.1"/>
</dbReference>
<accession>A0ABS4EVX5</accession>
<dbReference type="EMBL" id="JAGGJV010000013">
    <property type="protein sequence ID" value="MBP1862105.1"/>
    <property type="molecule type" value="Genomic_DNA"/>
</dbReference>
<comment type="caution">
    <text evidence="1">The sequence shown here is derived from an EMBL/GenBank/DDBJ whole genome shotgun (WGS) entry which is preliminary data.</text>
</comment>
<dbReference type="Proteomes" id="UP000823786">
    <property type="component" value="Unassembled WGS sequence"/>
</dbReference>
<sequence length="65" mass="7480">MVSTPRPSVRLDISFIKGVWMVTIFNGDQSENRSFRTEIDARDYGNARLEQLRSDVGEIRLNGKH</sequence>